<comment type="caution">
    <text evidence="1">The sequence shown here is derived from an EMBL/GenBank/DDBJ whole genome shotgun (WGS) entry which is preliminary data.</text>
</comment>
<proteinExistence type="predicted"/>
<protein>
    <recommendedName>
        <fullName evidence="3">Reverse transcriptase Ty1/copia-type domain-containing protein</fullName>
    </recommendedName>
</protein>
<dbReference type="Proteomes" id="UP000469452">
    <property type="component" value="Unassembled WGS sequence"/>
</dbReference>
<evidence type="ECO:0008006" key="3">
    <source>
        <dbReference type="Google" id="ProtNLM"/>
    </source>
</evidence>
<evidence type="ECO:0000313" key="2">
    <source>
        <dbReference type="Proteomes" id="UP000469452"/>
    </source>
</evidence>
<reference evidence="1 2" key="1">
    <citation type="submission" date="2019-06" db="EMBL/GenBank/DDBJ databases">
        <title>Genomics analysis of Aphanomyces spp. identifies a new class of oomycete effector associated with host adaptation.</title>
        <authorList>
            <person name="Gaulin E."/>
        </authorList>
    </citation>
    <scope>NUCLEOTIDE SEQUENCE [LARGE SCALE GENOMIC DNA]</scope>
    <source>
        <strain evidence="1 2">E</strain>
    </source>
</reference>
<dbReference type="VEuPathDB" id="FungiDB:H257_15637"/>
<name>A0A6A5B0N8_APHAT</name>
<dbReference type="AlphaFoldDB" id="A0A6A5B0N8"/>
<evidence type="ECO:0000313" key="1">
    <source>
        <dbReference type="EMBL" id="KAF0775623.1"/>
    </source>
</evidence>
<dbReference type="EMBL" id="VJMI01001282">
    <property type="protein sequence ID" value="KAF0775623.1"/>
    <property type="molecule type" value="Genomic_DNA"/>
</dbReference>
<gene>
    <name evidence="1" type="ORF">AaE_000677</name>
</gene>
<organism evidence="1 2">
    <name type="scientific">Aphanomyces astaci</name>
    <name type="common">Crayfish plague agent</name>
    <dbReference type="NCBI Taxonomy" id="112090"/>
    <lineage>
        <taxon>Eukaryota</taxon>
        <taxon>Sar</taxon>
        <taxon>Stramenopiles</taxon>
        <taxon>Oomycota</taxon>
        <taxon>Saprolegniomycetes</taxon>
        <taxon>Saprolegniales</taxon>
        <taxon>Verrucalvaceae</taxon>
        <taxon>Aphanomyces</taxon>
    </lineage>
</organism>
<dbReference type="CDD" id="cd09272">
    <property type="entry name" value="RNase_HI_RT_Ty1"/>
    <property type="match status" value="1"/>
</dbReference>
<dbReference type="PANTHER" id="PTHR11439:SF483">
    <property type="entry name" value="PEPTIDE SYNTHASE GLIP-LIKE, PUTATIVE (AFU_ORTHOLOGUE AFUA_3G12920)-RELATED"/>
    <property type="match status" value="1"/>
</dbReference>
<sequence length="238" mass="26373">MYVTQRTYIERMAIKYGMDKSKRVDTPIPAGTSMVDNAGLPLDDDKPFRQIVGSLLYCAMSTRPDIVHAVAQLSRHLSTPHQLHMFMAKRTVAYLLHTKEVGITVWTNLLEIQAPSLVTLSSTAAEYVGACLGAQHGMHLDNLMNELGLKDNGKTVTLYLNNQSDIAIGSNQSSVQSTKHLALRFYFLRDLVRAGKFKLVYLPTNVMPADVLIMHVTGDKLRVAMCFMGMGGYCGFCP</sequence>
<dbReference type="PANTHER" id="PTHR11439">
    <property type="entry name" value="GAG-POL-RELATED RETROTRANSPOSON"/>
    <property type="match status" value="1"/>
</dbReference>
<accession>A0A6A5B0N8</accession>